<dbReference type="SUPFAM" id="SSF110997">
    <property type="entry name" value="Sporulation related repeat"/>
    <property type="match status" value="1"/>
</dbReference>
<gene>
    <name evidence="3" type="ORF">RQX22_02425</name>
</gene>
<proteinExistence type="predicted"/>
<organism evidence="3 4">
    <name type="scientific">Sphingosinicella rhizophila</name>
    <dbReference type="NCBI Taxonomy" id="3050082"/>
    <lineage>
        <taxon>Bacteria</taxon>
        <taxon>Pseudomonadati</taxon>
        <taxon>Pseudomonadota</taxon>
        <taxon>Alphaproteobacteria</taxon>
        <taxon>Sphingomonadales</taxon>
        <taxon>Sphingosinicellaceae</taxon>
        <taxon>Sphingosinicella</taxon>
    </lineage>
</organism>
<reference evidence="3 4" key="1">
    <citation type="submission" date="2023-05" db="EMBL/GenBank/DDBJ databases">
        <authorList>
            <person name="Guo Y."/>
        </authorList>
    </citation>
    <scope>NUCLEOTIDE SEQUENCE [LARGE SCALE GENOMIC DNA]</scope>
    <source>
        <strain evidence="3 4">GR2756</strain>
    </source>
</reference>
<dbReference type="SMART" id="SM00028">
    <property type="entry name" value="TPR"/>
    <property type="match status" value="3"/>
</dbReference>
<dbReference type="InterPro" id="IPR036680">
    <property type="entry name" value="SPOR-like_sf"/>
</dbReference>
<dbReference type="Pfam" id="PF14559">
    <property type="entry name" value="TPR_19"/>
    <property type="match status" value="1"/>
</dbReference>
<dbReference type="InterPro" id="IPR007730">
    <property type="entry name" value="SPOR-like_dom"/>
</dbReference>
<keyword evidence="4" id="KW-1185">Reference proteome</keyword>
<dbReference type="InterPro" id="IPR019734">
    <property type="entry name" value="TPR_rpt"/>
</dbReference>
<sequence>MMNKATMKFAASSLIIGVTMVGCSATPERPGALAASTAKAEQQAGQYHSRARLAAQRGLMGQALVLAEHAVELSPRDVAYRMLLGDLYLKNGRFQSAATSFADVLALDPGNDRAGLSRALALVGRGDRDGALAQLETVSSSIGAGDLGLAYALAGQPQRAVAMLEAAARAPGADGRTRQNLALAYAFAGDWQKARVTAAQDVSPAMLDERLLQWAALASPTSSANQMAILLGITPSADPGQPVRLALAPTRQESNALAALEASAAAEADAAPLEMSAPEPVQIAAVETVEPVSLPETIGAEPKVETVDYVAAVEALVAPEPALLRTASADIATTVPTFSSPRLQPVRQKPVRTSSGGFVVQIGAYSSAENVERAWAQAYRRYGFSDYQPLSTKIGIPGKGTFHRLSVAGFETRADAARICSTIKAKGGACFVRTVAGDAPVRWASRYSSPRA</sequence>
<keyword evidence="1" id="KW-0802">TPR repeat</keyword>
<dbReference type="PROSITE" id="PS50005">
    <property type="entry name" value="TPR"/>
    <property type="match status" value="1"/>
</dbReference>
<dbReference type="PROSITE" id="PS51724">
    <property type="entry name" value="SPOR"/>
    <property type="match status" value="1"/>
</dbReference>
<dbReference type="Pfam" id="PF05036">
    <property type="entry name" value="SPOR"/>
    <property type="match status" value="1"/>
</dbReference>
<comment type="caution">
    <text evidence="3">The sequence shown here is derived from an EMBL/GenBank/DDBJ whole genome shotgun (WGS) entry which is preliminary data.</text>
</comment>
<dbReference type="EMBL" id="JAVUPU010000001">
    <property type="protein sequence ID" value="MDT9597802.1"/>
    <property type="molecule type" value="Genomic_DNA"/>
</dbReference>
<dbReference type="PROSITE" id="PS51257">
    <property type="entry name" value="PROKAR_LIPOPROTEIN"/>
    <property type="match status" value="1"/>
</dbReference>
<dbReference type="SUPFAM" id="SSF48452">
    <property type="entry name" value="TPR-like"/>
    <property type="match status" value="1"/>
</dbReference>
<evidence type="ECO:0000313" key="4">
    <source>
        <dbReference type="Proteomes" id="UP001259572"/>
    </source>
</evidence>
<dbReference type="RefSeq" id="WP_315723279.1">
    <property type="nucleotide sequence ID" value="NZ_JAVUPU010000001.1"/>
</dbReference>
<dbReference type="Gene3D" id="1.25.40.10">
    <property type="entry name" value="Tetratricopeptide repeat domain"/>
    <property type="match status" value="1"/>
</dbReference>
<dbReference type="Proteomes" id="UP001259572">
    <property type="component" value="Unassembled WGS sequence"/>
</dbReference>
<evidence type="ECO:0000256" key="1">
    <source>
        <dbReference type="PROSITE-ProRule" id="PRU00339"/>
    </source>
</evidence>
<evidence type="ECO:0000313" key="3">
    <source>
        <dbReference type="EMBL" id="MDT9597802.1"/>
    </source>
</evidence>
<dbReference type="InterPro" id="IPR011990">
    <property type="entry name" value="TPR-like_helical_dom_sf"/>
</dbReference>
<feature type="repeat" description="TPR" evidence="1">
    <location>
        <begin position="78"/>
        <end position="111"/>
    </location>
</feature>
<protein>
    <submittedName>
        <fullName evidence="3">SPOR domain-containing protein</fullName>
    </submittedName>
</protein>
<name>A0ABU3Q321_9SPHN</name>
<accession>A0ABU3Q321</accession>
<evidence type="ECO:0000259" key="2">
    <source>
        <dbReference type="PROSITE" id="PS51724"/>
    </source>
</evidence>
<dbReference type="Gene3D" id="3.30.70.1070">
    <property type="entry name" value="Sporulation related repeat"/>
    <property type="match status" value="1"/>
</dbReference>
<feature type="domain" description="SPOR" evidence="2">
    <location>
        <begin position="352"/>
        <end position="436"/>
    </location>
</feature>